<dbReference type="Proteomes" id="UP000030907">
    <property type="component" value="Chromosome"/>
</dbReference>
<reference evidence="3 4" key="1">
    <citation type="journal article" date="2015" name="Int. J. Syst. Evol. Microbiol.">
        <title>Description of Sphingopyxis fribergensis sp. nov. - a soil bacterium with the ability to degrade styrene and phenylacetic acid.</title>
        <authorList>
            <person name="Oelschlagel M."/>
            <person name="Ruckert C."/>
            <person name="Kalinowski J."/>
            <person name="Schmidt G."/>
            <person name="Schlomann M."/>
            <person name="Tischler D."/>
        </authorList>
    </citation>
    <scope>NUCLEOTIDE SEQUENCE [LARGE SCALE GENOMIC DNA]</scope>
    <source>
        <strain evidence="3 4">Kp5.2</strain>
    </source>
</reference>
<evidence type="ECO:0000256" key="1">
    <source>
        <dbReference type="ARBA" id="ARBA00037999"/>
    </source>
</evidence>
<keyword evidence="2" id="KW-0663">Pyridoxal phosphate</keyword>
<dbReference type="OrthoDB" id="9768668at2"/>
<dbReference type="Pfam" id="PF01041">
    <property type="entry name" value="DegT_DnrJ_EryC1"/>
    <property type="match status" value="1"/>
</dbReference>
<evidence type="ECO:0000313" key="3">
    <source>
        <dbReference type="EMBL" id="AJA09698.1"/>
    </source>
</evidence>
<dbReference type="GO" id="GO:0008483">
    <property type="term" value="F:transaminase activity"/>
    <property type="evidence" value="ECO:0007669"/>
    <property type="project" value="UniProtKB-KW"/>
</dbReference>
<dbReference type="GO" id="GO:0000271">
    <property type="term" value="P:polysaccharide biosynthetic process"/>
    <property type="evidence" value="ECO:0007669"/>
    <property type="project" value="TreeGrafter"/>
</dbReference>
<proteinExistence type="inferred from homology"/>
<dbReference type="KEGG" id="sphk:SKP52_14065"/>
<dbReference type="HOGENOM" id="CLU_033332_0_1_5"/>
<name>A0A0A7PKI3_9SPHN</name>
<keyword evidence="4" id="KW-1185">Reference proteome</keyword>
<keyword evidence="3" id="KW-0032">Aminotransferase</keyword>
<dbReference type="RefSeq" id="WP_039575608.1">
    <property type="nucleotide sequence ID" value="NZ_CP009122.1"/>
</dbReference>
<dbReference type="SUPFAM" id="SSF53383">
    <property type="entry name" value="PLP-dependent transferases"/>
    <property type="match status" value="1"/>
</dbReference>
<gene>
    <name evidence="3" type="ORF">SKP52_14065</name>
</gene>
<sequence>MSGDIAHPSPLPFSVAFDPRDEDEVIRRWRGLLRGNHWSHGAELEEFEATWKAWNELPAIGFDNWAGAAAAILDFFQVAGKTVLCPSNTFLATPRSALRAGASVEFYDCNREDLCGSYTDFVEKAERHKPALAYIVHIGGHIAFDIHRIAEYCRANQIALIEDCAHAVGAEWNGVKPGAFGDAGIFSLYATKTISTGEGGVAVTANPDLERHVRSFRDYGRGSRYKIQGMNHRLDEFRAALGVVQMRRMPEIVSWKQRYAREVLDLRYPNRVQMPNGMESGYYKYIVFDEIPQTTGRVYELPCHEIFDSSISLPNTEWATNNHWCVPIYYPK</sequence>
<dbReference type="AlphaFoldDB" id="A0A0A7PKI3"/>
<dbReference type="PANTHER" id="PTHR30244">
    <property type="entry name" value="TRANSAMINASE"/>
    <property type="match status" value="1"/>
</dbReference>
<comment type="similarity">
    <text evidence="1 2">Belongs to the DegT/DnrJ/EryC1 family.</text>
</comment>
<dbReference type="Gene3D" id="3.40.640.10">
    <property type="entry name" value="Type I PLP-dependent aspartate aminotransferase-like (Major domain)"/>
    <property type="match status" value="1"/>
</dbReference>
<dbReference type="STRING" id="1515612.SKP52_14065"/>
<accession>A0A0A7PKI3</accession>
<evidence type="ECO:0000256" key="2">
    <source>
        <dbReference type="RuleBase" id="RU004508"/>
    </source>
</evidence>
<dbReference type="InterPro" id="IPR015424">
    <property type="entry name" value="PyrdxlP-dep_Trfase"/>
</dbReference>
<dbReference type="PANTHER" id="PTHR30244:SF34">
    <property type="entry name" value="DTDP-4-AMINO-4,6-DIDEOXYGALACTOSE TRANSAMINASE"/>
    <property type="match status" value="1"/>
</dbReference>
<dbReference type="GO" id="GO:0030170">
    <property type="term" value="F:pyridoxal phosphate binding"/>
    <property type="evidence" value="ECO:0007669"/>
    <property type="project" value="TreeGrafter"/>
</dbReference>
<organism evidence="3 4">
    <name type="scientific">Sphingopyxis fribergensis</name>
    <dbReference type="NCBI Taxonomy" id="1515612"/>
    <lineage>
        <taxon>Bacteria</taxon>
        <taxon>Pseudomonadati</taxon>
        <taxon>Pseudomonadota</taxon>
        <taxon>Alphaproteobacteria</taxon>
        <taxon>Sphingomonadales</taxon>
        <taxon>Sphingomonadaceae</taxon>
        <taxon>Sphingopyxis</taxon>
    </lineage>
</organism>
<dbReference type="InterPro" id="IPR000653">
    <property type="entry name" value="DegT/StrS_aminotransferase"/>
</dbReference>
<dbReference type="EMBL" id="CP009122">
    <property type="protein sequence ID" value="AJA09698.1"/>
    <property type="molecule type" value="Genomic_DNA"/>
</dbReference>
<protein>
    <submittedName>
        <fullName evidence="3">DegT/DnrJ/EryC1/StrS aminotransferase</fullName>
    </submittedName>
</protein>
<dbReference type="InterPro" id="IPR015421">
    <property type="entry name" value="PyrdxlP-dep_Trfase_major"/>
</dbReference>
<evidence type="ECO:0000313" key="4">
    <source>
        <dbReference type="Proteomes" id="UP000030907"/>
    </source>
</evidence>
<keyword evidence="3" id="KW-0808">Transferase</keyword>